<dbReference type="SUPFAM" id="SSF54285">
    <property type="entry name" value="MoaD/ThiS"/>
    <property type="match status" value="1"/>
</dbReference>
<dbReference type="InterPro" id="IPR016155">
    <property type="entry name" value="Mopterin_synth/thiamin_S_b"/>
</dbReference>
<sequence>MSKKIHITIQAGEISEQTVEMAESATYEDLLATLDINQETVLVLNGGNAVPLDGAISSDRLTILRVVTGG</sequence>
<evidence type="ECO:0000313" key="2">
    <source>
        <dbReference type="Proteomes" id="UP001246244"/>
    </source>
</evidence>
<name>A0ABU2D0F1_9EURY</name>
<proteinExistence type="predicted"/>
<dbReference type="Gene3D" id="3.10.20.30">
    <property type="match status" value="1"/>
</dbReference>
<protein>
    <submittedName>
        <fullName evidence="1">MoaD/ThiS family protein</fullName>
    </submittedName>
</protein>
<gene>
    <name evidence="1" type="ORF">RG963_06600</name>
</gene>
<dbReference type="Proteomes" id="UP001246244">
    <property type="component" value="Unassembled WGS sequence"/>
</dbReference>
<keyword evidence="2" id="KW-1185">Reference proteome</keyword>
<dbReference type="InterPro" id="IPR012675">
    <property type="entry name" value="Beta-grasp_dom_sf"/>
</dbReference>
<dbReference type="Pfam" id="PF21965">
    <property type="entry name" value="SAMP2"/>
    <property type="match status" value="1"/>
</dbReference>
<dbReference type="InterPro" id="IPR053833">
    <property type="entry name" value="SAMP2"/>
</dbReference>
<comment type="caution">
    <text evidence="1">The sequence shown here is derived from an EMBL/GenBank/DDBJ whole genome shotgun (WGS) entry which is preliminary data.</text>
</comment>
<organism evidence="1 2">
    <name type="scientific">Methanosarcina baikalica</name>
    <dbReference type="NCBI Taxonomy" id="3073890"/>
    <lineage>
        <taxon>Archaea</taxon>
        <taxon>Methanobacteriati</taxon>
        <taxon>Methanobacteriota</taxon>
        <taxon>Stenosarchaea group</taxon>
        <taxon>Methanomicrobia</taxon>
        <taxon>Methanosarcinales</taxon>
        <taxon>Methanosarcinaceae</taxon>
        <taxon>Methanosarcina</taxon>
    </lineage>
</organism>
<evidence type="ECO:0000313" key="1">
    <source>
        <dbReference type="EMBL" id="MDR7665458.1"/>
    </source>
</evidence>
<dbReference type="EMBL" id="JAVKPK010000020">
    <property type="protein sequence ID" value="MDR7665458.1"/>
    <property type="molecule type" value="Genomic_DNA"/>
</dbReference>
<dbReference type="RefSeq" id="WP_310575483.1">
    <property type="nucleotide sequence ID" value="NZ_JAVKPK010000020.1"/>
</dbReference>
<reference evidence="2" key="1">
    <citation type="submission" date="2023-07" db="EMBL/GenBank/DDBJ databases">
        <title>Whole-genome sequencing of a new Methanosarcina sp. Z-7115.</title>
        <authorList>
            <person name="Zhilina T.N."/>
            <person name="Merkel A.Y."/>
        </authorList>
    </citation>
    <scope>NUCLEOTIDE SEQUENCE [LARGE SCALE GENOMIC DNA]</scope>
    <source>
        <strain evidence="2">Z-7115</strain>
    </source>
</reference>
<accession>A0ABU2D0F1</accession>